<dbReference type="EMBL" id="LAZR01005742">
    <property type="protein sequence ID" value="KKM97491.1"/>
    <property type="molecule type" value="Genomic_DNA"/>
</dbReference>
<sequence>MTNKYLIRMAGIGESYCTIVDKDIWNWLDYGTKCKCPDRLADAMWKAISEEHDDKQDMIDYFLRCSPDERAAYVTELTPYFSSIIDMMKYIKNNNINIVSEREFIIC</sequence>
<evidence type="ECO:0000313" key="1">
    <source>
        <dbReference type="EMBL" id="KKM97491.1"/>
    </source>
</evidence>
<organism evidence="1">
    <name type="scientific">marine sediment metagenome</name>
    <dbReference type="NCBI Taxonomy" id="412755"/>
    <lineage>
        <taxon>unclassified sequences</taxon>
        <taxon>metagenomes</taxon>
        <taxon>ecological metagenomes</taxon>
    </lineage>
</organism>
<gene>
    <name evidence="1" type="ORF">LCGC14_1167420</name>
</gene>
<name>A0A0F9MDS3_9ZZZZ</name>
<accession>A0A0F9MDS3</accession>
<proteinExistence type="predicted"/>
<reference evidence="1" key="1">
    <citation type="journal article" date="2015" name="Nature">
        <title>Complex archaea that bridge the gap between prokaryotes and eukaryotes.</title>
        <authorList>
            <person name="Spang A."/>
            <person name="Saw J.H."/>
            <person name="Jorgensen S.L."/>
            <person name="Zaremba-Niedzwiedzka K."/>
            <person name="Martijn J."/>
            <person name="Lind A.E."/>
            <person name="van Eijk R."/>
            <person name="Schleper C."/>
            <person name="Guy L."/>
            <person name="Ettema T.J."/>
        </authorList>
    </citation>
    <scope>NUCLEOTIDE SEQUENCE</scope>
</reference>
<dbReference type="AlphaFoldDB" id="A0A0F9MDS3"/>
<comment type="caution">
    <text evidence="1">The sequence shown here is derived from an EMBL/GenBank/DDBJ whole genome shotgun (WGS) entry which is preliminary data.</text>
</comment>
<protein>
    <submittedName>
        <fullName evidence="1">Uncharacterized protein</fullName>
    </submittedName>
</protein>